<comment type="similarity">
    <text evidence="1">Belongs to the ATP-dependent AMP-binding enzyme family.</text>
</comment>
<evidence type="ECO:0000256" key="1">
    <source>
        <dbReference type="ARBA" id="ARBA00006432"/>
    </source>
</evidence>
<dbReference type="RefSeq" id="WP_235808875.1">
    <property type="nucleotide sequence ID" value="NZ_CXWA01000004.1"/>
</dbReference>
<dbReference type="GeneID" id="97671987"/>
<dbReference type="EMBL" id="CXWC01000013">
    <property type="protein sequence ID" value="CTQ76329.1"/>
    <property type="molecule type" value="Genomic_DNA"/>
</dbReference>
<evidence type="ECO:0000313" key="5">
    <source>
        <dbReference type="EMBL" id="CTQ76329.1"/>
    </source>
</evidence>
<dbReference type="PANTHER" id="PTHR43201">
    <property type="entry name" value="ACYL-COA SYNTHETASE"/>
    <property type="match status" value="1"/>
</dbReference>
<protein>
    <submittedName>
        <fullName evidence="5">Short-chain-fatty-acid--CoA ligase</fullName>
        <ecNumber evidence="5">6.2.1.-</ecNumber>
    </submittedName>
</protein>
<proteinExistence type="inferred from homology"/>
<dbReference type="InterPro" id="IPR045851">
    <property type="entry name" value="AMP-bd_C_sf"/>
</dbReference>
<evidence type="ECO:0000256" key="2">
    <source>
        <dbReference type="ARBA" id="ARBA00022598"/>
    </source>
</evidence>
<dbReference type="InterPro" id="IPR042099">
    <property type="entry name" value="ANL_N_sf"/>
</dbReference>
<evidence type="ECO:0000259" key="3">
    <source>
        <dbReference type="Pfam" id="PF00501"/>
    </source>
</evidence>
<reference evidence="6" key="1">
    <citation type="submission" date="2015-07" db="EMBL/GenBank/DDBJ databases">
        <authorList>
            <person name="Rodrigo-Torres Lidia"/>
            <person name="Arahal R.David."/>
        </authorList>
    </citation>
    <scope>NUCLEOTIDE SEQUENCE [LARGE SCALE GENOMIC DNA]</scope>
    <source>
        <strain evidence="6">CECT 5096</strain>
    </source>
</reference>
<organism evidence="5 6">
    <name type="scientific">Roseibium album</name>
    <dbReference type="NCBI Taxonomy" id="311410"/>
    <lineage>
        <taxon>Bacteria</taxon>
        <taxon>Pseudomonadati</taxon>
        <taxon>Pseudomonadota</taxon>
        <taxon>Alphaproteobacteria</taxon>
        <taxon>Hyphomicrobiales</taxon>
        <taxon>Stappiaceae</taxon>
        <taxon>Roseibium</taxon>
    </lineage>
</organism>
<dbReference type="Pfam" id="PF00501">
    <property type="entry name" value="AMP-binding"/>
    <property type="match status" value="1"/>
</dbReference>
<dbReference type="EC" id="6.2.1.-" evidence="5"/>
<keyword evidence="6" id="KW-1185">Reference proteome</keyword>
<dbReference type="AlphaFoldDB" id="A0A0M7AN48"/>
<dbReference type="InterPro" id="IPR025110">
    <property type="entry name" value="AMP-bd_C"/>
</dbReference>
<feature type="domain" description="AMP-binding enzyme C-terminal" evidence="4">
    <location>
        <begin position="433"/>
        <end position="508"/>
    </location>
</feature>
<dbReference type="PANTHER" id="PTHR43201:SF5">
    <property type="entry name" value="MEDIUM-CHAIN ACYL-COA LIGASE ACSF2, MITOCHONDRIAL"/>
    <property type="match status" value="1"/>
</dbReference>
<keyword evidence="2 5" id="KW-0436">Ligase</keyword>
<name>A0A0M7AN48_9HYPH</name>
<gene>
    <name evidence="5" type="primary">fadK_1</name>
    <name evidence="5" type="ORF">LA5096_04704</name>
</gene>
<accession>A0A0M7AN48</accession>
<dbReference type="STRING" id="311410.LA5095_03422"/>
<dbReference type="Pfam" id="PF13193">
    <property type="entry name" value="AMP-binding_C"/>
    <property type="match status" value="1"/>
</dbReference>
<sequence length="519" mass="54730">MECAINNTLWGWLQHHAETIPEAPATISASGTKSYGELAGEVRSAASGLQALGLSKGDVVAVQLPNLEAFVVTFLAVAACGGIVQTLHMPYRRAELSHLLEHSGARFAVGLSAFKDLSPAGEMLECAQALTTLEQVISVGEPIEGAVSLSTLSSSGAIAGDTEELPDLTPDDPFLLLYTSGTTASPKGVPHSYQGFLGNASNAASELGIQRNETLLSVAPYTHLYGLFVMHLCLATGATQALLPSFSPDGFLPALDHLKPNGIFAAPAHFAPFCGRGLIKPEHLAPARFVCLSGSTVPADLARQVDGLMSNGTVIQLWGMSELQAGAFGRPGDPEEKRLTTAGRASANTLLRAVDMEGQVLEPGAEGELQVKGPSVFGGYLANPSETKAAFTVDGWFRSGDLAIVDNDGYLTLTGRVKEVINRGGVKYNPADVEAIISTLEAVEACAIVPYPDVILGEKACLCVQVREGASMSLEEANALLLENGIAKYKWPERLELVEAMPLTPTRKIMRGKLKQLIA</sequence>
<dbReference type="SUPFAM" id="SSF56801">
    <property type="entry name" value="Acetyl-CoA synthetase-like"/>
    <property type="match status" value="1"/>
</dbReference>
<dbReference type="InterPro" id="IPR000873">
    <property type="entry name" value="AMP-dep_synth/lig_dom"/>
</dbReference>
<dbReference type="Gene3D" id="3.30.300.30">
    <property type="match status" value="1"/>
</dbReference>
<feature type="domain" description="AMP-dependent synthetase/ligase" evidence="3">
    <location>
        <begin position="13"/>
        <end position="381"/>
    </location>
</feature>
<evidence type="ECO:0000259" key="4">
    <source>
        <dbReference type="Pfam" id="PF13193"/>
    </source>
</evidence>
<dbReference type="GO" id="GO:0006631">
    <property type="term" value="P:fatty acid metabolic process"/>
    <property type="evidence" value="ECO:0007669"/>
    <property type="project" value="TreeGrafter"/>
</dbReference>
<dbReference type="Gene3D" id="3.40.50.12780">
    <property type="entry name" value="N-terminal domain of ligase-like"/>
    <property type="match status" value="1"/>
</dbReference>
<dbReference type="Proteomes" id="UP000049983">
    <property type="component" value="Unassembled WGS sequence"/>
</dbReference>
<dbReference type="GO" id="GO:0031956">
    <property type="term" value="F:medium-chain fatty acid-CoA ligase activity"/>
    <property type="evidence" value="ECO:0007669"/>
    <property type="project" value="TreeGrafter"/>
</dbReference>
<evidence type="ECO:0000313" key="6">
    <source>
        <dbReference type="Proteomes" id="UP000049983"/>
    </source>
</evidence>